<dbReference type="SUPFAM" id="SSF53850">
    <property type="entry name" value="Periplasmic binding protein-like II"/>
    <property type="match status" value="1"/>
</dbReference>
<dbReference type="Proteomes" id="UP000626210">
    <property type="component" value="Unassembled WGS sequence"/>
</dbReference>
<dbReference type="PANTHER" id="PTHR42928">
    <property type="entry name" value="TRICARBOXYLATE-BINDING PROTEIN"/>
    <property type="match status" value="1"/>
</dbReference>
<dbReference type="Gene3D" id="3.40.190.10">
    <property type="entry name" value="Periplasmic binding protein-like II"/>
    <property type="match status" value="1"/>
</dbReference>
<dbReference type="Gene3D" id="3.40.190.150">
    <property type="entry name" value="Bordetella uptake gene, domain 1"/>
    <property type="match status" value="1"/>
</dbReference>
<evidence type="ECO:0000313" key="2">
    <source>
        <dbReference type="EMBL" id="GHC84582.1"/>
    </source>
</evidence>
<evidence type="ECO:0000313" key="3">
    <source>
        <dbReference type="Proteomes" id="UP000626210"/>
    </source>
</evidence>
<dbReference type="PANTHER" id="PTHR42928:SF5">
    <property type="entry name" value="BLR1237 PROTEIN"/>
    <property type="match status" value="1"/>
</dbReference>
<protein>
    <recommendedName>
        <fullName evidence="4">Tripartite tricarboxylate transporter substrate binding protein</fullName>
    </recommendedName>
</protein>
<sequence length="327" mass="34332">MFDTPVSRRGLMALAGLYALPHGVLAETAWPARPIRLVVPGSPGAGSDIFARLLAVALGEALKQPVLVDNKAGANGLIGNDTVAKAAPDGYTILLSPSSAIAINPVIQPRMPYDTQKDLLPVAQVGSAGVLLVAHPSTGLKSLADLVRHAKAHPDRLAYGSWGSGSTGHLVMEGIKAQYGLTMPHVPYKGVSPLVNDLLANTIGVGFVDIASPVPQIRAGKLTALGATGSARGPALPDLPTLSEQGYQFDADGWYGIFAPAGTPRDVVLRLNQEVNRILATEDTVQKFAAQNMPRPPIKSADAFAATVRRDMAAWQELARVARLKID</sequence>
<dbReference type="Pfam" id="PF03401">
    <property type="entry name" value="TctC"/>
    <property type="match status" value="1"/>
</dbReference>
<evidence type="ECO:0008006" key="4">
    <source>
        <dbReference type="Google" id="ProtNLM"/>
    </source>
</evidence>
<dbReference type="PIRSF" id="PIRSF017082">
    <property type="entry name" value="YflP"/>
    <property type="match status" value="1"/>
</dbReference>
<dbReference type="InterPro" id="IPR005064">
    <property type="entry name" value="BUG"/>
</dbReference>
<comment type="caution">
    <text evidence="2">The sequence shown here is derived from an EMBL/GenBank/DDBJ whole genome shotgun (WGS) entry which is preliminary data.</text>
</comment>
<gene>
    <name evidence="2" type="ORF">GCM10007320_29180</name>
</gene>
<proteinExistence type="inferred from homology"/>
<evidence type="ECO:0000256" key="1">
    <source>
        <dbReference type="ARBA" id="ARBA00006987"/>
    </source>
</evidence>
<comment type="similarity">
    <text evidence="1">Belongs to the UPF0065 (bug) family.</text>
</comment>
<dbReference type="CDD" id="cd07012">
    <property type="entry name" value="PBP2_Bug_TTT"/>
    <property type="match status" value="1"/>
</dbReference>
<organism evidence="2 3">
    <name type="scientific">Pseudorhodoferax aquiterrae</name>
    <dbReference type="NCBI Taxonomy" id="747304"/>
    <lineage>
        <taxon>Bacteria</taxon>
        <taxon>Pseudomonadati</taxon>
        <taxon>Pseudomonadota</taxon>
        <taxon>Betaproteobacteria</taxon>
        <taxon>Burkholderiales</taxon>
        <taxon>Comamonadaceae</taxon>
    </lineage>
</organism>
<reference evidence="3" key="1">
    <citation type="journal article" date="2019" name="Int. J. Syst. Evol. Microbiol.">
        <title>The Global Catalogue of Microorganisms (GCM) 10K type strain sequencing project: providing services to taxonomists for standard genome sequencing and annotation.</title>
        <authorList>
            <consortium name="The Broad Institute Genomics Platform"/>
            <consortium name="The Broad Institute Genome Sequencing Center for Infectious Disease"/>
            <person name="Wu L."/>
            <person name="Ma J."/>
        </authorList>
    </citation>
    <scope>NUCLEOTIDE SEQUENCE [LARGE SCALE GENOMIC DNA]</scope>
    <source>
        <strain evidence="3">KCTC 23314</strain>
    </source>
</reference>
<dbReference type="RefSeq" id="WP_189687669.1">
    <property type="nucleotide sequence ID" value="NZ_BMYK01000007.1"/>
</dbReference>
<keyword evidence="3" id="KW-1185">Reference proteome</keyword>
<name>A0ABQ3G362_9BURK</name>
<dbReference type="EMBL" id="BMYK01000007">
    <property type="protein sequence ID" value="GHC84582.1"/>
    <property type="molecule type" value="Genomic_DNA"/>
</dbReference>
<accession>A0ABQ3G362</accession>
<dbReference type="InterPro" id="IPR042100">
    <property type="entry name" value="Bug_dom1"/>
</dbReference>